<accession>A0A844GF24</accession>
<comment type="caution">
    <text evidence="1">The sequence shown here is derived from an EMBL/GenBank/DDBJ whole genome shotgun (WGS) entry which is preliminary data.</text>
</comment>
<name>A0A844GF24_9NEIS</name>
<dbReference type="RefSeq" id="WP_230371019.1">
    <property type="nucleotide sequence ID" value="NZ_WLYX01000001.1"/>
</dbReference>
<dbReference type="AlphaFoldDB" id="A0A844GF24"/>
<protein>
    <submittedName>
        <fullName evidence="1">Uncharacterized protein</fullName>
    </submittedName>
</protein>
<organism evidence="1 2">
    <name type="scientific">Paludibacterium denitrificans</name>
    <dbReference type="NCBI Taxonomy" id="2675226"/>
    <lineage>
        <taxon>Bacteria</taxon>
        <taxon>Pseudomonadati</taxon>
        <taxon>Pseudomonadota</taxon>
        <taxon>Betaproteobacteria</taxon>
        <taxon>Neisseriales</taxon>
        <taxon>Chromobacteriaceae</taxon>
        <taxon>Paludibacterium</taxon>
    </lineage>
</organism>
<evidence type="ECO:0000313" key="2">
    <source>
        <dbReference type="Proteomes" id="UP000446658"/>
    </source>
</evidence>
<evidence type="ECO:0000313" key="1">
    <source>
        <dbReference type="EMBL" id="MTD33871.1"/>
    </source>
</evidence>
<sequence>MRNGVPFDKVFDVERLMKHEQMAMSITFSEFEGNEFDWHAMQFKERKDGV</sequence>
<dbReference type="EMBL" id="WLYX01000001">
    <property type="protein sequence ID" value="MTD33871.1"/>
    <property type="molecule type" value="Genomic_DNA"/>
</dbReference>
<gene>
    <name evidence="1" type="ORF">GKE73_15320</name>
</gene>
<reference evidence="1 2" key="1">
    <citation type="submission" date="2019-11" db="EMBL/GenBank/DDBJ databases">
        <title>Draft genome sequence of Paludibacterium sp. dN18-1.</title>
        <authorList>
            <person name="Im W.-T."/>
        </authorList>
    </citation>
    <scope>NUCLEOTIDE SEQUENCE [LARGE SCALE GENOMIC DNA]</scope>
    <source>
        <strain evidence="2">dN 18-1</strain>
    </source>
</reference>
<keyword evidence="2" id="KW-1185">Reference proteome</keyword>
<proteinExistence type="predicted"/>
<dbReference type="Proteomes" id="UP000446658">
    <property type="component" value="Unassembled WGS sequence"/>
</dbReference>